<feature type="domain" description="Histidine kinase" evidence="4">
    <location>
        <begin position="332"/>
        <end position="436"/>
    </location>
</feature>
<evidence type="ECO:0000256" key="2">
    <source>
        <dbReference type="ARBA" id="ARBA00012438"/>
    </source>
</evidence>
<dbReference type="Proteomes" id="UP000569092">
    <property type="component" value="Unassembled WGS sequence"/>
</dbReference>
<keyword evidence="5" id="KW-0418">Kinase</keyword>
<feature type="transmembrane region" description="Helical" evidence="3">
    <location>
        <begin position="195"/>
        <end position="216"/>
    </location>
</feature>
<keyword evidence="3" id="KW-0812">Transmembrane</keyword>
<keyword evidence="3" id="KW-0472">Membrane</keyword>
<evidence type="ECO:0000256" key="1">
    <source>
        <dbReference type="ARBA" id="ARBA00000085"/>
    </source>
</evidence>
<dbReference type="InterPro" id="IPR003594">
    <property type="entry name" value="HATPase_dom"/>
</dbReference>
<comment type="caution">
    <text evidence="5">The sequence shown here is derived from an EMBL/GenBank/DDBJ whole genome shotgun (WGS) entry which is preliminary data.</text>
</comment>
<keyword evidence="5" id="KW-0808">Transferase</keyword>
<dbReference type="Pfam" id="PF02518">
    <property type="entry name" value="HATPase_c"/>
    <property type="match status" value="1"/>
</dbReference>
<feature type="transmembrane region" description="Helical" evidence="3">
    <location>
        <begin position="80"/>
        <end position="103"/>
    </location>
</feature>
<dbReference type="Pfam" id="PF06580">
    <property type="entry name" value="His_kinase"/>
    <property type="match status" value="1"/>
</dbReference>
<dbReference type="EMBL" id="JACHDZ010000001">
    <property type="protein sequence ID" value="MBB5343221.1"/>
    <property type="molecule type" value="Genomic_DNA"/>
</dbReference>
<feature type="transmembrane region" description="Helical" evidence="3">
    <location>
        <begin position="49"/>
        <end position="68"/>
    </location>
</feature>
<dbReference type="SUPFAM" id="SSF55874">
    <property type="entry name" value="ATPase domain of HSP90 chaperone/DNA topoisomerase II/histidine kinase"/>
    <property type="match status" value="1"/>
</dbReference>
<sequence length="467" mass="51817">MTQPDPKLILITLLIKLGVAAAFSSSLARSTRFKNLLLLSRRTPRQTMWLVIIICVPLTLGVWVRTAVPNFLAADLSLEITILLGILVGPLAAMAGGATLAIPAVLHHEYWALPVNLAIAAIAGAFGRFADAEDVWSFSPMIDLSIYRWVTRNLRRPQLDRQILLLLLVAGMQLGTSALSHYFPRRYFELNSREWWVQLLICATAPIVVGIPLKIWNAIRVERKLEEQGRLLLEARLDALQRQINPHFLFNTLNSITSLVRSQPELAREMIVKLANILRVLLKDREAFLPLSEELRFTDDYLDIEVVRFGDKLKVVKEIAGNTLDIVVPGMLLQPLIENSIKHGLEPRISGGTVTIRSRITEERRLMVEVEDDGVGMAPDRIDVSLVSGLVRPGNGIGVRNVRERMQVLYGDLATVEINSRPGRGTKVTLLMPILDAGAETWGPIGGAAGQAISHMVEDAVRAMTRS</sequence>
<evidence type="ECO:0000259" key="4">
    <source>
        <dbReference type="PROSITE" id="PS50109"/>
    </source>
</evidence>
<proteinExistence type="predicted"/>
<keyword evidence="3" id="KW-1133">Transmembrane helix</keyword>
<feature type="transmembrane region" description="Helical" evidence="3">
    <location>
        <begin position="163"/>
        <end position="183"/>
    </location>
</feature>
<dbReference type="InterPro" id="IPR010559">
    <property type="entry name" value="Sig_transdc_His_kin_internal"/>
</dbReference>
<comment type="catalytic activity">
    <reaction evidence="1">
        <text>ATP + protein L-histidine = ADP + protein N-phospho-L-histidine.</text>
        <dbReference type="EC" id="2.7.13.3"/>
    </reaction>
</comment>
<dbReference type="InterPro" id="IPR004358">
    <property type="entry name" value="Sig_transdc_His_kin-like_C"/>
</dbReference>
<dbReference type="GO" id="GO:0000155">
    <property type="term" value="F:phosphorelay sensor kinase activity"/>
    <property type="evidence" value="ECO:0007669"/>
    <property type="project" value="InterPro"/>
</dbReference>
<dbReference type="InterPro" id="IPR005467">
    <property type="entry name" value="His_kinase_dom"/>
</dbReference>
<dbReference type="SMART" id="SM00387">
    <property type="entry name" value="HATPase_c"/>
    <property type="match status" value="1"/>
</dbReference>
<dbReference type="Gene3D" id="3.30.565.10">
    <property type="entry name" value="Histidine kinase-like ATPase, C-terminal domain"/>
    <property type="match status" value="1"/>
</dbReference>
<organism evidence="5 6">
    <name type="scientific">Tunturiibacter lichenicola</name>
    <dbReference type="NCBI Taxonomy" id="2051959"/>
    <lineage>
        <taxon>Bacteria</taxon>
        <taxon>Pseudomonadati</taxon>
        <taxon>Acidobacteriota</taxon>
        <taxon>Terriglobia</taxon>
        <taxon>Terriglobales</taxon>
        <taxon>Acidobacteriaceae</taxon>
        <taxon>Tunturiibacter</taxon>
    </lineage>
</organism>
<evidence type="ECO:0000256" key="3">
    <source>
        <dbReference type="SAM" id="Phobius"/>
    </source>
</evidence>
<dbReference type="AlphaFoldDB" id="A0A7W8J7X8"/>
<reference evidence="5 6" key="1">
    <citation type="submission" date="2020-08" db="EMBL/GenBank/DDBJ databases">
        <title>Genomic Encyclopedia of Type Strains, Phase IV (KMG-V): Genome sequencing to study the core and pangenomes of soil and plant-associated prokaryotes.</title>
        <authorList>
            <person name="Whitman W."/>
        </authorList>
    </citation>
    <scope>NUCLEOTIDE SEQUENCE [LARGE SCALE GENOMIC DNA]</scope>
    <source>
        <strain evidence="5 6">M8US30</strain>
    </source>
</reference>
<name>A0A7W8J7X8_9BACT</name>
<dbReference type="PANTHER" id="PTHR34220">
    <property type="entry name" value="SENSOR HISTIDINE KINASE YPDA"/>
    <property type="match status" value="1"/>
</dbReference>
<protein>
    <recommendedName>
        <fullName evidence="2">histidine kinase</fullName>
        <ecNumber evidence="2">2.7.13.3</ecNumber>
    </recommendedName>
</protein>
<feature type="transmembrane region" description="Helical" evidence="3">
    <location>
        <begin position="6"/>
        <end position="28"/>
    </location>
</feature>
<dbReference type="GO" id="GO:0016020">
    <property type="term" value="C:membrane"/>
    <property type="evidence" value="ECO:0007669"/>
    <property type="project" value="InterPro"/>
</dbReference>
<dbReference type="InterPro" id="IPR036890">
    <property type="entry name" value="HATPase_C_sf"/>
</dbReference>
<accession>A0A7W8J7X8</accession>
<evidence type="ECO:0000313" key="5">
    <source>
        <dbReference type="EMBL" id="MBB5343221.1"/>
    </source>
</evidence>
<dbReference type="PRINTS" id="PR00344">
    <property type="entry name" value="BCTRLSENSOR"/>
</dbReference>
<dbReference type="InterPro" id="IPR050640">
    <property type="entry name" value="Bact_2-comp_sensor_kinase"/>
</dbReference>
<dbReference type="EC" id="2.7.13.3" evidence="2"/>
<evidence type="ECO:0000313" key="6">
    <source>
        <dbReference type="Proteomes" id="UP000569092"/>
    </source>
</evidence>
<dbReference type="PROSITE" id="PS50109">
    <property type="entry name" value="HIS_KIN"/>
    <property type="match status" value="1"/>
</dbReference>
<gene>
    <name evidence="5" type="ORF">HDF10_001171</name>
</gene>
<dbReference type="PANTHER" id="PTHR34220:SF7">
    <property type="entry name" value="SENSOR HISTIDINE KINASE YPDA"/>
    <property type="match status" value="1"/>
</dbReference>